<proteinExistence type="predicted"/>
<dbReference type="Gramene" id="AET6Gv20067100.37">
    <property type="protein sequence ID" value="AET6Gv20067100.37"/>
    <property type="gene ID" value="AET6Gv20067100"/>
</dbReference>
<accession>A0A453MT97</accession>
<evidence type="ECO:0000313" key="2">
    <source>
        <dbReference type="EnsemblPlants" id="AET6Gv20067100.37"/>
    </source>
</evidence>
<organism evidence="2 3">
    <name type="scientific">Aegilops tauschii subsp. strangulata</name>
    <name type="common">Goatgrass</name>
    <dbReference type="NCBI Taxonomy" id="200361"/>
    <lineage>
        <taxon>Eukaryota</taxon>
        <taxon>Viridiplantae</taxon>
        <taxon>Streptophyta</taxon>
        <taxon>Embryophyta</taxon>
        <taxon>Tracheophyta</taxon>
        <taxon>Spermatophyta</taxon>
        <taxon>Magnoliopsida</taxon>
        <taxon>Liliopsida</taxon>
        <taxon>Poales</taxon>
        <taxon>Poaceae</taxon>
        <taxon>BOP clade</taxon>
        <taxon>Pooideae</taxon>
        <taxon>Triticodae</taxon>
        <taxon>Triticeae</taxon>
        <taxon>Triticinae</taxon>
        <taxon>Aegilops</taxon>
    </lineage>
</organism>
<sequence>RRHPELHTYTHTSEPTHDLRSRPVVRRRPPPHVARSRPAPLRRRAPPASTPPADPGRCFPE</sequence>
<dbReference type="EnsemblPlants" id="AET6Gv20067100.37">
    <property type="protein sequence ID" value="AET6Gv20067100.37"/>
    <property type="gene ID" value="AET6Gv20067100"/>
</dbReference>
<keyword evidence="3" id="KW-1185">Reference proteome</keyword>
<dbReference type="Proteomes" id="UP000015105">
    <property type="component" value="Chromosome 6D"/>
</dbReference>
<evidence type="ECO:0000256" key="1">
    <source>
        <dbReference type="SAM" id="MobiDB-lite"/>
    </source>
</evidence>
<protein>
    <submittedName>
        <fullName evidence="2">Uncharacterized protein</fullName>
    </submittedName>
</protein>
<feature type="region of interest" description="Disordered" evidence="1">
    <location>
        <begin position="1"/>
        <end position="61"/>
    </location>
</feature>
<evidence type="ECO:0000313" key="3">
    <source>
        <dbReference type="Proteomes" id="UP000015105"/>
    </source>
</evidence>
<dbReference type="AlphaFoldDB" id="A0A453MT97"/>
<reference evidence="3" key="2">
    <citation type="journal article" date="2017" name="Nat. Plants">
        <title>The Aegilops tauschii genome reveals multiple impacts of transposons.</title>
        <authorList>
            <person name="Zhao G."/>
            <person name="Zou C."/>
            <person name="Li K."/>
            <person name="Wang K."/>
            <person name="Li T."/>
            <person name="Gao L."/>
            <person name="Zhang X."/>
            <person name="Wang H."/>
            <person name="Yang Z."/>
            <person name="Liu X."/>
            <person name="Jiang W."/>
            <person name="Mao L."/>
            <person name="Kong X."/>
            <person name="Jiao Y."/>
            <person name="Jia J."/>
        </authorList>
    </citation>
    <scope>NUCLEOTIDE SEQUENCE [LARGE SCALE GENOMIC DNA]</scope>
    <source>
        <strain evidence="3">cv. AL8/78</strain>
    </source>
</reference>
<reference evidence="2" key="5">
    <citation type="journal article" date="2021" name="G3 (Bethesda)">
        <title>Aegilops tauschii genome assembly Aet v5.0 features greater sequence contiguity and improved annotation.</title>
        <authorList>
            <person name="Wang L."/>
            <person name="Zhu T."/>
            <person name="Rodriguez J.C."/>
            <person name="Deal K.R."/>
            <person name="Dubcovsky J."/>
            <person name="McGuire P.E."/>
            <person name="Lux T."/>
            <person name="Spannagl M."/>
            <person name="Mayer K.F.X."/>
            <person name="Baldrich P."/>
            <person name="Meyers B.C."/>
            <person name="Huo N."/>
            <person name="Gu Y.Q."/>
            <person name="Zhou H."/>
            <person name="Devos K.M."/>
            <person name="Bennetzen J.L."/>
            <person name="Unver T."/>
            <person name="Budak H."/>
            <person name="Gulick P.J."/>
            <person name="Galiba G."/>
            <person name="Kalapos B."/>
            <person name="Nelson D.R."/>
            <person name="Li P."/>
            <person name="You F.M."/>
            <person name="Luo M.C."/>
            <person name="Dvorak J."/>
        </authorList>
    </citation>
    <scope>NUCLEOTIDE SEQUENCE [LARGE SCALE GENOMIC DNA]</scope>
    <source>
        <strain evidence="2">cv. AL8/78</strain>
    </source>
</reference>
<reference evidence="2" key="3">
    <citation type="journal article" date="2017" name="Nature">
        <title>Genome sequence of the progenitor of the wheat D genome Aegilops tauschii.</title>
        <authorList>
            <person name="Luo M.C."/>
            <person name="Gu Y.Q."/>
            <person name="Puiu D."/>
            <person name="Wang H."/>
            <person name="Twardziok S.O."/>
            <person name="Deal K.R."/>
            <person name="Huo N."/>
            <person name="Zhu T."/>
            <person name="Wang L."/>
            <person name="Wang Y."/>
            <person name="McGuire P.E."/>
            <person name="Liu S."/>
            <person name="Long H."/>
            <person name="Ramasamy R.K."/>
            <person name="Rodriguez J.C."/>
            <person name="Van S.L."/>
            <person name="Yuan L."/>
            <person name="Wang Z."/>
            <person name="Xia Z."/>
            <person name="Xiao L."/>
            <person name="Anderson O.D."/>
            <person name="Ouyang S."/>
            <person name="Liang Y."/>
            <person name="Zimin A.V."/>
            <person name="Pertea G."/>
            <person name="Qi P."/>
            <person name="Bennetzen J.L."/>
            <person name="Dai X."/>
            <person name="Dawson M.W."/>
            <person name="Muller H.G."/>
            <person name="Kugler K."/>
            <person name="Rivarola-Duarte L."/>
            <person name="Spannagl M."/>
            <person name="Mayer K.F.X."/>
            <person name="Lu F.H."/>
            <person name="Bevan M.W."/>
            <person name="Leroy P."/>
            <person name="Li P."/>
            <person name="You F.M."/>
            <person name="Sun Q."/>
            <person name="Liu Z."/>
            <person name="Lyons E."/>
            <person name="Wicker T."/>
            <person name="Salzberg S.L."/>
            <person name="Devos K.M."/>
            <person name="Dvorak J."/>
        </authorList>
    </citation>
    <scope>NUCLEOTIDE SEQUENCE [LARGE SCALE GENOMIC DNA]</scope>
    <source>
        <strain evidence="2">cv. AL8/78</strain>
    </source>
</reference>
<reference evidence="2" key="4">
    <citation type="submission" date="2019-03" db="UniProtKB">
        <authorList>
            <consortium name="EnsemblPlants"/>
        </authorList>
    </citation>
    <scope>IDENTIFICATION</scope>
</reference>
<reference evidence="3" key="1">
    <citation type="journal article" date="2014" name="Science">
        <title>Ancient hybridizations among the ancestral genomes of bread wheat.</title>
        <authorList>
            <consortium name="International Wheat Genome Sequencing Consortium,"/>
            <person name="Marcussen T."/>
            <person name="Sandve S.R."/>
            <person name="Heier L."/>
            <person name="Spannagl M."/>
            <person name="Pfeifer M."/>
            <person name="Jakobsen K.S."/>
            <person name="Wulff B.B."/>
            <person name="Steuernagel B."/>
            <person name="Mayer K.F."/>
            <person name="Olsen O.A."/>
        </authorList>
    </citation>
    <scope>NUCLEOTIDE SEQUENCE [LARGE SCALE GENOMIC DNA]</scope>
    <source>
        <strain evidence="3">cv. AL8/78</strain>
    </source>
</reference>
<feature type="compositionally biased region" description="Basic and acidic residues" evidence="1">
    <location>
        <begin position="1"/>
        <end position="21"/>
    </location>
</feature>
<name>A0A453MT97_AEGTS</name>